<accession>A0A7S4Q699</accession>
<proteinExistence type="predicted"/>
<dbReference type="InterPro" id="IPR007811">
    <property type="entry name" value="RPC4"/>
</dbReference>
<name>A0A7S4Q699_9DINO</name>
<organism evidence="6">
    <name type="scientific">Alexandrium monilatum</name>
    <dbReference type="NCBI Taxonomy" id="311494"/>
    <lineage>
        <taxon>Eukaryota</taxon>
        <taxon>Sar</taxon>
        <taxon>Alveolata</taxon>
        <taxon>Dinophyceae</taxon>
        <taxon>Gonyaulacales</taxon>
        <taxon>Pyrocystaceae</taxon>
        <taxon>Alexandrium</taxon>
    </lineage>
</organism>
<sequence length="358" mass="38038">MDEDDDAELGSYAPVRPYSAECDAAGGRRHREGRRFRPTLPTERRSVEQALFSSTAAEETVQSLLWEASRRQDASSAARSRETAMPERFQGMALRKFGIGPAGAAAGAAAFASRGGGVAAPRRVKELKADRSMELMDLAFTSARRTVDGQIRETYAPISLPYYNSVAEEDGALHSAGPCEGPGAGPGPGHGGGAGKRKGRPALLRVDEANANAARELLLSADGELQEEVYILMQLPSVLPELLDPLEEVQREQEDAASAGVGAGITRLPDGLLGKLRIHKSGKVRMEFGGLPFCVDQGSDTFFRQDLACVCPLANEVIDLGPIRKRMVLTPDVDALLDELFESPPDAAAAAAAGASRP</sequence>
<dbReference type="PANTHER" id="PTHR13408:SF0">
    <property type="entry name" value="DNA-DIRECTED RNA POLYMERASE III SUBUNIT RPC4"/>
    <property type="match status" value="1"/>
</dbReference>
<evidence type="ECO:0000256" key="2">
    <source>
        <dbReference type="ARBA" id="ARBA00022478"/>
    </source>
</evidence>
<feature type="compositionally biased region" description="Gly residues" evidence="5">
    <location>
        <begin position="180"/>
        <end position="194"/>
    </location>
</feature>
<dbReference type="Pfam" id="PF05132">
    <property type="entry name" value="RNA_pol_Rpc4"/>
    <property type="match status" value="1"/>
</dbReference>
<keyword evidence="4" id="KW-0539">Nucleus</keyword>
<evidence type="ECO:0000313" key="6">
    <source>
        <dbReference type="EMBL" id="CAE4573775.1"/>
    </source>
</evidence>
<dbReference type="PANTHER" id="PTHR13408">
    <property type="entry name" value="DNA-DIRECTED RNA POLYMERASE III"/>
    <property type="match status" value="1"/>
</dbReference>
<comment type="subcellular location">
    <subcellularLocation>
        <location evidence="1">Nucleus</location>
    </subcellularLocation>
</comment>
<evidence type="ECO:0008006" key="7">
    <source>
        <dbReference type="Google" id="ProtNLM"/>
    </source>
</evidence>
<dbReference type="EMBL" id="HBNR01020160">
    <property type="protein sequence ID" value="CAE4573775.1"/>
    <property type="molecule type" value="Transcribed_RNA"/>
</dbReference>
<evidence type="ECO:0000256" key="1">
    <source>
        <dbReference type="ARBA" id="ARBA00004123"/>
    </source>
</evidence>
<feature type="region of interest" description="Disordered" evidence="5">
    <location>
        <begin position="173"/>
        <end position="199"/>
    </location>
</feature>
<dbReference type="GO" id="GO:0005666">
    <property type="term" value="C:RNA polymerase III complex"/>
    <property type="evidence" value="ECO:0007669"/>
    <property type="project" value="InterPro"/>
</dbReference>
<reference evidence="6" key="1">
    <citation type="submission" date="2021-01" db="EMBL/GenBank/DDBJ databases">
        <authorList>
            <person name="Corre E."/>
            <person name="Pelletier E."/>
            <person name="Niang G."/>
            <person name="Scheremetjew M."/>
            <person name="Finn R."/>
            <person name="Kale V."/>
            <person name="Holt S."/>
            <person name="Cochrane G."/>
            <person name="Meng A."/>
            <person name="Brown T."/>
            <person name="Cohen L."/>
        </authorList>
    </citation>
    <scope>NUCLEOTIDE SEQUENCE</scope>
    <source>
        <strain evidence="6">CCMP3105</strain>
    </source>
</reference>
<dbReference type="GO" id="GO:0042797">
    <property type="term" value="P:tRNA transcription by RNA polymerase III"/>
    <property type="evidence" value="ECO:0007669"/>
    <property type="project" value="TreeGrafter"/>
</dbReference>
<gene>
    <name evidence="6" type="ORF">AMON00008_LOCUS13394</name>
</gene>
<evidence type="ECO:0000256" key="5">
    <source>
        <dbReference type="SAM" id="MobiDB-lite"/>
    </source>
</evidence>
<dbReference type="GO" id="GO:0003677">
    <property type="term" value="F:DNA binding"/>
    <property type="evidence" value="ECO:0007669"/>
    <property type="project" value="InterPro"/>
</dbReference>
<evidence type="ECO:0000256" key="4">
    <source>
        <dbReference type="ARBA" id="ARBA00023242"/>
    </source>
</evidence>
<dbReference type="AlphaFoldDB" id="A0A7S4Q699"/>
<keyword evidence="2" id="KW-0240">DNA-directed RNA polymerase</keyword>
<evidence type="ECO:0000256" key="3">
    <source>
        <dbReference type="ARBA" id="ARBA00023163"/>
    </source>
</evidence>
<keyword evidence="3" id="KW-0804">Transcription</keyword>
<feature type="compositionally biased region" description="Basic residues" evidence="5">
    <location>
        <begin position="27"/>
        <end position="37"/>
    </location>
</feature>
<protein>
    <recommendedName>
        <fullName evidence="7">DNA-directed RNA polymerase III subunit RPC4</fullName>
    </recommendedName>
</protein>
<feature type="region of interest" description="Disordered" evidence="5">
    <location>
        <begin position="1"/>
        <end position="46"/>
    </location>
</feature>